<dbReference type="AlphaFoldDB" id="A0A7W7Y5B6"/>
<accession>A0A7W7Y5B6</accession>
<evidence type="ECO:0000259" key="1">
    <source>
        <dbReference type="PROSITE" id="PS51708"/>
    </source>
</evidence>
<feature type="domain" description="CHAD" evidence="1">
    <location>
        <begin position="218"/>
        <end position="502"/>
    </location>
</feature>
<dbReference type="PANTHER" id="PTHR39339">
    <property type="entry name" value="SLR1444 PROTEIN"/>
    <property type="match status" value="1"/>
</dbReference>
<organism evidence="2 3">
    <name type="scientific">Desulfurispira natronophila</name>
    <dbReference type="NCBI Taxonomy" id="682562"/>
    <lineage>
        <taxon>Bacteria</taxon>
        <taxon>Pseudomonadati</taxon>
        <taxon>Chrysiogenota</taxon>
        <taxon>Chrysiogenia</taxon>
        <taxon>Chrysiogenales</taxon>
        <taxon>Chrysiogenaceae</taxon>
        <taxon>Desulfurispira</taxon>
    </lineage>
</organism>
<proteinExistence type="predicted"/>
<dbReference type="InterPro" id="IPR038186">
    <property type="entry name" value="CHAD_dom_sf"/>
</dbReference>
<dbReference type="PANTHER" id="PTHR39339:SF1">
    <property type="entry name" value="CHAD DOMAIN-CONTAINING PROTEIN"/>
    <property type="match status" value="1"/>
</dbReference>
<name>A0A7W7Y5B6_9BACT</name>
<reference evidence="2 3" key="1">
    <citation type="submission" date="2020-08" db="EMBL/GenBank/DDBJ databases">
        <title>Genomic Encyclopedia of Type Strains, Phase IV (KMG-IV): sequencing the most valuable type-strain genomes for metagenomic binning, comparative biology and taxonomic classification.</title>
        <authorList>
            <person name="Goeker M."/>
        </authorList>
    </citation>
    <scope>NUCLEOTIDE SEQUENCE [LARGE SCALE GENOMIC DNA]</scope>
    <source>
        <strain evidence="2 3">DSM 22071</strain>
    </source>
</reference>
<protein>
    <submittedName>
        <fullName evidence="2">CHAD domain-containing protein</fullName>
    </submittedName>
</protein>
<dbReference type="Gene3D" id="1.40.20.10">
    <property type="entry name" value="CHAD domain"/>
    <property type="match status" value="1"/>
</dbReference>
<dbReference type="SMART" id="SM00880">
    <property type="entry name" value="CHAD"/>
    <property type="match status" value="1"/>
</dbReference>
<dbReference type="Pfam" id="PF05235">
    <property type="entry name" value="CHAD"/>
    <property type="match status" value="1"/>
</dbReference>
<dbReference type="EMBL" id="JACHID010000010">
    <property type="protein sequence ID" value="MBB5022375.1"/>
    <property type="molecule type" value="Genomic_DNA"/>
</dbReference>
<dbReference type="InterPro" id="IPR007899">
    <property type="entry name" value="CHAD_dom"/>
</dbReference>
<sequence length="507" mass="58354">MHQQAKLFSLTDKHEQDAILQALSHFVSLRSLADENFECTWHDTFDWRLFAAKQQLTSRPHHQGYVATLIEKGKKVEQASVSGIFPSFANRLPAVSLAEKVQKHTKNRALLPMLTLEGTVRRWEIVDESGQPALELQVLQLTAESARTEQHTSLNTLLQLLPLKKRSNDFSQNFFTIVNGLQSTKSLPVDGLFATGAAATGLVPGDYQPWQPSGLDPQVPATKAIKDMIDHCLSVMQRNQQGIEEMLDVEFLHDYRIALRRIRALMKNFAPWFGSGGQKLEGELQWLGRRTGLVRDMDVFLEKLDILQATLPKELQEKLMPVKVHLWQRRDRGYAMLRRLFSSHRYRNLTAILTDCRLPEQREGDAEPVSIGQAATDTIDTAWQRLRKKGRRLSSRSADRDIHALRIAVKKYRYLVEHLRNLFPREFANLKRFKKIQNSLGRFNDASVQAQALEEMTRRLARSNDPSLLGTFQAIGYIQASLHQQQDEYRQQFFQQWKQLAQHMKRA</sequence>
<evidence type="ECO:0000313" key="2">
    <source>
        <dbReference type="EMBL" id="MBB5022375.1"/>
    </source>
</evidence>
<dbReference type="PROSITE" id="PS51708">
    <property type="entry name" value="CHAD"/>
    <property type="match status" value="1"/>
</dbReference>
<dbReference type="Proteomes" id="UP000528322">
    <property type="component" value="Unassembled WGS sequence"/>
</dbReference>
<keyword evidence="3" id="KW-1185">Reference proteome</keyword>
<gene>
    <name evidence="2" type="ORF">HNR37_001710</name>
</gene>
<comment type="caution">
    <text evidence="2">The sequence shown here is derived from an EMBL/GenBank/DDBJ whole genome shotgun (WGS) entry which is preliminary data.</text>
</comment>
<dbReference type="RefSeq" id="WP_183732775.1">
    <property type="nucleotide sequence ID" value="NZ_JACHID010000010.1"/>
</dbReference>
<evidence type="ECO:0000313" key="3">
    <source>
        <dbReference type="Proteomes" id="UP000528322"/>
    </source>
</evidence>